<sequence>MFGWLFAPVSCPVTPEQRRTIEEGFSYLAGVQGIERLRTTTTILPTTEFFPATYDRTTAEVEDLKCRVARYMEVEPDRVVIHFYCRDDAIRSVDNWQATLDENRPLDRRIEVWIEKSVLDDPLLLVASLAMEIAFVVLTDDFQLREEQGTIVVIAELLTVYLGLGIFTANESLKEGVERTGHASWWRMSRESTLSLNAYGYALAIYALSRGESRPRWASHLRGDVIGAMRQSIRYLQQTSDCSFPHLYATT</sequence>
<dbReference type="AlphaFoldDB" id="A0A5C5V8E3"/>
<dbReference type="OrthoDB" id="2041998at2"/>
<proteinExistence type="predicted"/>
<accession>A0A5C5V8E3</accession>
<keyword evidence="2" id="KW-1185">Reference proteome</keyword>
<dbReference type="EMBL" id="SJPF01000002">
    <property type="protein sequence ID" value="TWT34280.1"/>
    <property type="molecule type" value="Genomic_DNA"/>
</dbReference>
<comment type="caution">
    <text evidence="1">The sequence shown here is derived from an EMBL/GenBank/DDBJ whole genome shotgun (WGS) entry which is preliminary data.</text>
</comment>
<dbReference type="Proteomes" id="UP000318878">
    <property type="component" value="Unassembled WGS sequence"/>
</dbReference>
<dbReference type="RefSeq" id="WP_146430365.1">
    <property type="nucleotide sequence ID" value="NZ_SJPF01000002.1"/>
</dbReference>
<organism evidence="1 2">
    <name type="scientific">Blastopirellula retiformator</name>
    <dbReference type="NCBI Taxonomy" id="2527970"/>
    <lineage>
        <taxon>Bacteria</taxon>
        <taxon>Pseudomonadati</taxon>
        <taxon>Planctomycetota</taxon>
        <taxon>Planctomycetia</taxon>
        <taxon>Pirellulales</taxon>
        <taxon>Pirellulaceae</taxon>
        <taxon>Blastopirellula</taxon>
    </lineage>
</organism>
<protein>
    <submittedName>
        <fullName evidence="1">Uncharacterized protein</fullName>
    </submittedName>
</protein>
<evidence type="ECO:0000313" key="2">
    <source>
        <dbReference type="Proteomes" id="UP000318878"/>
    </source>
</evidence>
<gene>
    <name evidence="1" type="ORF">Enr8_16740</name>
</gene>
<reference evidence="1 2" key="1">
    <citation type="submission" date="2019-02" db="EMBL/GenBank/DDBJ databases">
        <title>Deep-cultivation of Planctomycetes and their phenomic and genomic characterization uncovers novel biology.</title>
        <authorList>
            <person name="Wiegand S."/>
            <person name="Jogler M."/>
            <person name="Boedeker C."/>
            <person name="Pinto D."/>
            <person name="Vollmers J."/>
            <person name="Rivas-Marin E."/>
            <person name="Kohn T."/>
            <person name="Peeters S.H."/>
            <person name="Heuer A."/>
            <person name="Rast P."/>
            <person name="Oberbeckmann S."/>
            <person name="Bunk B."/>
            <person name="Jeske O."/>
            <person name="Meyerdierks A."/>
            <person name="Storesund J.E."/>
            <person name="Kallscheuer N."/>
            <person name="Luecker S."/>
            <person name="Lage O.M."/>
            <person name="Pohl T."/>
            <person name="Merkel B.J."/>
            <person name="Hornburger P."/>
            <person name="Mueller R.-W."/>
            <person name="Bruemmer F."/>
            <person name="Labrenz M."/>
            <person name="Spormann A.M."/>
            <person name="Op Den Camp H."/>
            <person name="Overmann J."/>
            <person name="Amann R."/>
            <person name="Jetten M.S.M."/>
            <person name="Mascher T."/>
            <person name="Medema M.H."/>
            <person name="Devos D.P."/>
            <person name="Kaster A.-K."/>
            <person name="Ovreas L."/>
            <person name="Rohde M."/>
            <person name="Galperin M.Y."/>
            <person name="Jogler C."/>
        </authorList>
    </citation>
    <scope>NUCLEOTIDE SEQUENCE [LARGE SCALE GENOMIC DNA]</scope>
    <source>
        <strain evidence="1 2">Enr8</strain>
    </source>
</reference>
<evidence type="ECO:0000313" key="1">
    <source>
        <dbReference type="EMBL" id="TWT34280.1"/>
    </source>
</evidence>
<name>A0A5C5V8E3_9BACT</name>